<organism evidence="1 2">
    <name type="scientific">Colletotrichum scovillei</name>
    <dbReference type="NCBI Taxonomy" id="1209932"/>
    <lineage>
        <taxon>Eukaryota</taxon>
        <taxon>Fungi</taxon>
        <taxon>Dikarya</taxon>
        <taxon>Ascomycota</taxon>
        <taxon>Pezizomycotina</taxon>
        <taxon>Sordariomycetes</taxon>
        <taxon>Hypocreomycetidae</taxon>
        <taxon>Glomerellales</taxon>
        <taxon>Glomerellaceae</taxon>
        <taxon>Colletotrichum</taxon>
        <taxon>Colletotrichum acutatum species complex</taxon>
    </lineage>
</organism>
<evidence type="ECO:0000313" key="2">
    <source>
        <dbReference type="Proteomes" id="UP000699042"/>
    </source>
</evidence>
<accession>A0A9P7RJJ6</accession>
<name>A0A9P7RJJ6_9PEZI</name>
<dbReference type="EMBL" id="JAESDN010000001">
    <property type="protein sequence ID" value="KAG7058170.1"/>
    <property type="molecule type" value="Genomic_DNA"/>
</dbReference>
<reference evidence="1" key="1">
    <citation type="submission" date="2021-05" db="EMBL/GenBank/DDBJ databases">
        <title>Comparative genomics of three Colletotrichum scovillei strains and genetic complementation revealed genes involved fungal growth and virulence on chili pepper.</title>
        <authorList>
            <person name="Hsieh D.-K."/>
            <person name="Chuang S.-C."/>
            <person name="Chen C.-Y."/>
            <person name="Chao Y.-T."/>
            <person name="Lu M.-Y.J."/>
            <person name="Lee M.-H."/>
            <person name="Shih M.-C."/>
        </authorList>
    </citation>
    <scope>NUCLEOTIDE SEQUENCE</scope>
    <source>
        <strain evidence="1">Coll-153</strain>
    </source>
</reference>
<protein>
    <submittedName>
        <fullName evidence="1">Uncharacterized protein</fullName>
    </submittedName>
</protein>
<evidence type="ECO:0000313" key="1">
    <source>
        <dbReference type="EMBL" id="KAG7058170.1"/>
    </source>
</evidence>
<keyword evidence="2" id="KW-1185">Reference proteome</keyword>
<dbReference type="Proteomes" id="UP000699042">
    <property type="component" value="Unassembled WGS sequence"/>
</dbReference>
<sequence length="65" mass="7596">MVRTRGARCRKSPRLFLTVTNEGAECHKRQREADRSRSLIWVDLTIWSDASNHLTDATKTEWFSC</sequence>
<proteinExistence type="predicted"/>
<comment type="caution">
    <text evidence="1">The sequence shown here is derived from an EMBL/GenBank/DDBJ whole genome shotgun (WGS) entry which is preliminary data.</text>
</comment>
<gene>
    <name evidence="1" type="ORF">JMJ77_005548</name>
</gene>
<dbReference type="AlphaFoldDB" id="A0A9P7RJJ6"/>